<evidence type="ECO:0000313" key="2">
    <source>
        <dbReference type="Proteomes" id="UP000186601"/>
    </source>
</evidence>
<proteinExistence type="predicted"/>
<dbReference type="Proteomes" id="UP000186601">
    <property type="component" value="Unassembled WGS sequence"/>
</dbReference>
<reference evidence="1 2" key="1">
    <citation type="submission" date="2018-02" db="EMBL/GenBank/DDBJ databases">
        <title>Genome sequence of the basidiomycete white-rot fungus Phlebia centrifuga.</title>
        <authorList>
            <person name="Granchi Z."/>
            <person name="Peng M."/>
            <person name="de Vries R.P."/>
            <person name="Hilden K."/>
            <person name="Makela M.R."/>
            <person name="Grigoriev I."/>
            <person name="Riley R."/>
        </authorList>
    </citation>
    <scope>NUCLEOTIDE SEQUENCE [LARGE SCALE GENOMIC DNA]</scope>
    <source>
        <strain evidence="1 2">FBCC195</strain>
    </source>
</reference>
<name>A0A2R6NUF8_9APHY</name>
<keyword evidence="2" id="KW-1185">Reference proteome</keyword>
<dbReference type="EMBL" id="MLYV02000833">
    <property type="protein sequence ID" value="PSR76844.1"/>
    <property type="molecule type" value="Genomic_DNA"/>
</dbReference>
<organism evidence="1 2">
    <name type="scientific">Hermanssonia centrifuga</name>
    <dbReference type="NCBI Taxonomy" id="98765"/>
    <lineage>
        <taxon>Eukaryota</taxon>
        <taxon>Fungi</taxon>
        <taxon>Dikarya</taxon>
        <taxon>Basidiomycota</taxon>
        <taxon>Agaricomycotina</taxon>
        <taxon>Agaricomycetes</taxon>
        <taxon>Polyporales</taxon>
        <taxon>Meruliaceae</taxon>
        <taxon>Hermanssonia</taxon>
    </lineage>
</organism>
<sequence length="146" mass="16244">MKEVYPGKKPQKEAQIIVDIGLFDAFLLKTSSGLENALSVLETRVSAPGLDLTTFLEELMAVPKLFEFLVSVTSEVAENHGSASDTSSSFAQMSAKKTSLLAQYTEDFGERRILASSRLIRNLKQARNKHPKLFDRIVVKLGWARK</sequence>
<dbReference type="AlphaFoldDB" id="A0A2R6NUF8"/>
<gene>
    <name evidence="1" type="ORF">PHLCEN_2v8158</name>
</gene>
<evidence type="ECO:0000313" key="1">
    <source>
        <dbReference type="EMBL" id="PSR76844.1"/>
    </source>
</evidence>
<protein>
    <submittedName>
        <fullName evidence="1">Uncharacterized protein</fullName>
    </submittedName>
</protein>
<accession>A0A2R6NUF8</accession>
<comment type="caution">
    <text evidence="1">The sequence shown here is derived from an EMBL/GenBank/DDBJ whole genome shotgun (WGS) entry which is preliminary data.</text>
</comment>